<reference evidence="1" key="2">
    <citation type="submission" date="2022-01" db="EMBL/GenBank/DDBJ databases">
        <authorList>
            <person name="Yamashiro T."/>
            <person name="Shiraishi A."/>
            <person name="Satake H."/>
            <person name="Nakayama K."/>
        </authorList>
    </citation>
    <scope>NUCLEOTIDE SEQUENCE</scope>
</reference>
<reference evidence="1" key="1">
    <citation type="journal article" date="2022" name="Int. J. Mol. Sci.">
        <title>Draft Genome of Tanacetum Coccineum: Genomic Comparison of Closely Related Tanacetum-Family Plants.</title>
        <authorList>
            <person name="Yamashiro T."/>
            <person name="Shiraishi A."/>
            <person name="Nakayama K."/>
            <person name="Satake H."/>
        </authorList>
    </citation>
    <scope>NUCLEOTIDE SEQUENCE</scope>
</reference>
<keyword evidence="2" id="KW-1185">Reference proteome</keyword>
<organism evidence="1 2">
    <name type="scientific">Tanacetum coccineum</name>
    <dbReference type="NCBI Taxonomy" id="301880"/>
    <lineage>
        <taxon>Eukaryota</taxon>
        <taxon>Viridiplantae</taxon>
        <taxon>Streptophyta</taxon>
        <taxon>Embryophyta</taxon>
        <taxon>Tracheophyta</taxon>
        <taxon>Spermatophyta</taxon>
        <taxon>Magnoliopsida</taxon>
        <taxon>eudicotyledons</taxon>
        <taxon>Gunneridae</taxon>
        <taxon>Pentapetalae</taxon>
        <taxon>asterids</taxon>
        <taxon>campanulids</taxon>
        <taxon>Asterales</taxon>
        <taxon>Asteraceae</taxon>
        <taxon>Asteroideae</taxon>
        <taxon>Anthemideae</taxon>
        <taxon>Anthemidinae</taxon>
        <taxon>Tanacetum</taxon>
    </lineage>
</organism>
<dbReference type="Proteomes" id="UP001151760">
    <property type="component" value="Unassembled WGS sequence"/>
</dbReference>
<accession>A0ABQ4Y060</accession>
<sequence length="80" mass="8593">MWFDGGSGPPSSPRLISKDGQLVFKPKSSSGVSSKGSTSIRIPIISSSSSIVPDYEDSRARGFVHRSLELLSLAYLYMGI</sequence>
<evidence type="ECO:0000313" key="2">
    <source>
        <dbReference type="Proteomes" id="UP001151760"/>
    </source>
</evidence>
<protein>
    <submittedName>
        <fullName evidence="1">Uncharacterized protein</fullName>
    </submittedName>
</protein>
<evidence type="ECO:0000313" key="1">
    <source>
        <dbReference type="EMBL" id="GJS71024.1"/>
    </source>
</evidence>
<dbReference type="EMBL" id="BQNB010009975">
    <property type="protein sequence ID" value="GJS71024.1"/>
    <property type="molecule type" value="Genomic_DNA"/>
</dbReference>
<gene>
    <name evidence="1" type="ORF">Tco_0703865</name>
</gene>
<name>A0ABQ4Y060_9ASTR</name>
<proteinExistence type="predicted"/>
<comment type="caution">
    <text evidence="1">The sequence shown here is derived from an EMBL/GenBank/DDBJ whole genome shotgun (WGS) entry which is preliminary data.</text>
</comment>